<dbReference type="AlphaFoldDB" id="A0A9P4Y6L4"/>
<dbReference type="RefSeq" id="XP_040778016.1">
    <property type="nucleotide sequence ID" value="XM_040923180.1"/>
</dbReference>
<proteinExistence type="predicted"/>
<accession>A0A9P4Y6L4</accession>
<dbReference type="Proteomes" id="UP000803844">
    <property type="component" value="Unassembled WGS sequence"/>
</dbReference>
<gene>
    <name evidence="2" type="ORF">M406DRAFT_355454</name>
</gene>
<name>A0A9P4Y6L4_CRYP1</name>
<evidence type="ECO:0000313" key="2">
    <source>
        <dbReference type="EMBL" id="KAF3767055.1"/>
    </source>
</evidence>
<protein>
    <submittedName>
        <fullName evidence="2">Uncharacterized protein</fullName>
    </submittedName>
</protein>
<evidence type="ECO:0000313" key="3">
    <source>
        <dbReference type="Proteomes" id="UP000803844"/>
    </source>
</evidence>
<organism evidence="2 3">
    <name type="scientific">Cryphonectria parasitica (strain ATCC 38755 / EP155)</name>
    <dbReference type="NCBI Taxonomy" id="660469"/>
    <lineage>
        <taxon>Eukaryota</taxon>
        <taxon>Fungi</taxon>
        <taxon>Dikarya</taxon>
        <taxon>Ascomycota</taxon>
        <taxon>Pezizomycotina</taxon>
        <taxon>Sordariomycetes</taxon>
        <taxon>Sordariomycetidae</taxon>
        <taxon>Diaporthales</taxon>
        <taxon>Cryphonectriaceae</taxon>
        <taxon>Cryphonectria-Endothia species complex</taxon>
        <taxon>Cryphonectria</taxon>
    </lineage>
</organism>
<sequence>MQAPTEDGFIALSLVQDTLKDRVEHNPLGSGPITETDILALCETEGTMANGSGNFDIQEGTTGKSIRWNPDKTPQAYGGFGAPGQMTSPSSTFSR</sequence>
<evidence type="ECO:0000256" key="1">
    <source>
        <dbReference type="SAM" id="MobiDB-lite"/>
    </source>
</evidence>
<dbReference type="OrthoDB" id="21629at2759"/>
<dbReference type="GeneID" id="63840309"/>
<comment type="caution">
    <text evidence="2">The sequence shown here is derived from an EMBL/GenBank/DDBJ whole genome shotgun (WGS) entry which is preliminary data.</text>
</comment>
<feature type="compositionally biased region" description="Polar residues" evidence="1">
    <location>
        <begin position="85"/>
        <end position="95"/>
    </location>
</feature>
<reference evidence="2" key="1">
    <citation type="journal article" date="2020" name="Phytopathology">
        <title>Genome sequence of the chestnut blight fungus Cryphonectria parasitica EP155: A fundamental resource for an archetypical invasive plant pathogen.</title>
        <authorList>
            <person name="Crouch J.A."/>
            <person name="Dawe A."/>
            <person name="Aerts A."/>
            <person name="Barry K."/>
            <person name="Churchill A.C.L."/>
            <person name="Grimwood J."/>
            <person name="Hillman B."/>
            <person name="Milgroom M.G."/>
            <person name="Pangilinan J."/>
            <person name="Smith M."/>
            <person name="Salamov A."/>
            <person name="Schmutz J."/>
            <person name="Yadav J."/>
            <person name="Grigoriev I.V."/>
            <person name="Nuss D."/>
        </authorList>
    </citation>
    <scope>NUCLEOTIDE SEQUENCE</scope>
    <source>
        <strain evidence="2">EP155</strain>
    </source>
</reference>
<dbReference type="EMBL" id="MU032346">
    <property type="protein sequence ID" value="KAF3767055.1"/>
    <property type="molecule type" value="Genomic_DNA"/>
</dbReference>
<feature type="region of interest" description="Disordered" evidence="1">
    <location>
        <begin position="61"/>
        <end position="95"/>
    </location>
</feature>
<keyword evidence="3" id="KW-1185">Reference proteome</keyword>